<dbReference type="OrthoDB" id="5417595at2"/>
<dbReference type="PRINTS" id="PR00502">
    <property type="entry name" value="NUDIXFAMILY"/>
</dbReference>
<dbReference type="PANTHER" id="PTHR43222:SF2">
    <property type="entry name" value="NUDIX HYDROLASE 23, CHLOROPLASTIC"/>
    <property type="match status" value="1"/>
</dbReference>
<dbReference type="InterPro" id="IPR029401">
    <property type="entry name" value="Nudix_N"/>
</dbReference>
<organism evidence="6 8">
    <name type="scientific">Burkholderia pseudomallei</name>
    <name type="common">Pseudomonas pseudomallei</name>
    <dbReference type="NCBI Taxonomy" id="28450"/>
    <lineage>
        <taxon>Bacteria</taxon>
        <taxon>Pseudomonadati</taxon>
        <taxon>Pseudomonadota</taxon>
        <taxon>Betaproteobacteria</taxon>
        <taxon>Burkholderiales</taxon>
        <taxon>Burkholderiaceae</taxon>
        <taxon>Burkholderia</taxon>
        <taxon>pseudomallei group</taxon>
    </lineage>
</organism>
<dbReference type="Proteomes" id="UP000231878">
    <property type="component" value="Unassembled WGS sequence"/>
</dbReference>
<comment type="cofactor">
    <cofactor evidence="1">
        <name>Mg(2+)</name>
        <dbReference type="ChEBI" id="CHEBI:18420"/>
    </cofactor>
</comment>
<dbReference type="PANTHER" id="PTHR43222">
    <property type="entry name" value="NUDIX HYDROLASE 23"/>
    <property type="match status" value="1"/>
</dbReference>
<reference evidence="7 9" key="2">
    <citation type="submission" date="2017-11" db="EMBL/GenBank/DDBJ databases">
        <title>Molecular characterization of Burkholderia pseudomallei and closely related isolates from Vietnam.</title>
        <authorList>
            <person name="Ustinov D.V."/>
            <person name="Antonov A.S."/>
            <person name="Avdusheva E.F."/>
            <person name="Shpak I.M."/>
            <person name="Zakharova I.B."/>
            <person name="Thi L.A."/>
            <person name="Teteryatnikova N."/>
            <person name="Lopasteyskaya Y.A."/>
            <person name="Kuzyutina J.A."/>
            <person name="Ngo T.N."/>
            <person name="Victorov D.V."/>
        </authorList>
    </citation>
    <scope>NUCLEOTIDE SEQUENCE [LARGE SCALE GENOMIC DNA]</scope>
    <source>
        <strain evidence="7 9">V1512</strain>
    </source>
</reference>
<evidence type="ECO:0000313" key="6">
    <source>
        <dbReference type="EMBL" id="KGX07044.1"/>
    </source>
</evidence>
<evidence type="ECO:0000256" key="2">
    <source>
        <dbReference type="ARBA" id="ARBA00022801"/>
    </source>
</evidence>
<dbReference type="KEGG" id="but:X994_1038"/>
<evidence type="ECO:0000313" key="8">
    <source>
        <dbReference type="Proteomes" id="UP000030475"/>
    </source>
</evidence>
<dbReference type="EMBL" id="PHRB01000001">
    <property type="protein sequence ID" value="PJO68165.1"/>
    <property type="molecule type" value="Genomic_DNA"/>
</dbReference>
<dbReference type="GO" id="GO:0016787">
    <property type="term" value="F:hydrolase activity"/>
    <property type="evidence" value="ECO:0007669"/>
    <property type="project" value="UniProtKB-KW"/>
</dbReference>
<comment type="caution">
    <text evidence="6">The sequence shown here is derived from an EMBL/GenBank/DDBJ whole genome shotgun (WGS) entry which is preliminary data.</text>
</comment>
<gene>
    <name evidence="7" type="ORF">CWD88_02640</name>
    <name evidence="6" type="ORF">Y036_324</name>
</gene>
<dbReference type="GeneID" id="45122218"/>
<dbReference type="InterPro" id="IPR015797">
    <property type="entry name" value="NUDIX_hydrolase-like_dom_sf"/>
</dbReference>
<feature type="domain" description="Nudix hydrolase" evidence="5">
    <location>
        <begin position="36"/>
        <end position="159"/>
    </location>
</feature>
<dbReference type="Pfam" id="PF14803">
    <property type="entry name" value="Zn_ribbon_Nudix"/>
    <property type="match status" value="1"/>
</dbReference>
<dbReference type="RefSeq" id="WP_004193229.1">
    <property type="nucleotide sequence ID" value="NZ_AP028073.1"/>
</dbReference>
<dbReference type="Pfam" id="PF00293">
    <property type="entry name" value="NUDIX"/>
    <property type="match status" value="1"/>
</dbReference>
<dbReference type="OMA" id="PHINQVH"/>
<proteinExistence type="inferred from homology"/>
<dbReference type="eggNOG" id="COG1051">
    <property type="taxonomic scope" value="Bacteria"/>
</dbReference>
<sequence length="181" mass="20519">MKFCSVCGHEVIARIPPGDNRERFVCDQCGTIHYQNPRNVVGTIPVWGDQVLLCRRAIEPRYGYWTLPAGFMEMGETTAEAAARETLEEAGARVEVQNLFTLLNVPHVHQVHLFYLARLVDPSFEAGEESLEVRLFDEADIPWDEIAFPTVSQTLRFFFADREAGDYGVHTGDIFRSLRNG</sequence>
<evidence type="ECO:0000256" key="1">
    <source>
        <dbReference type="ARBA" id="ARBA00001946"/>
    </source>
</evidence>
<dbReference type="InterPro" id="IPR020476">
    <property type="entry name" value="Nudix_hydrolase"/>
</dbReference>
<dbReference type="Gene3D" id="2.20.70.10">
    <property type="match status" value="1"/>
</dbReference>
<dbReference type="InterPro" id="IPR000086">
    <property type="entry name" value="NUDIX_hydrolase_dom"/>
</dbReference>
<dbReference type="InterPro" id="IPR020084">
    <property type="entry name" value="NUDIX_hydrolase_CS"/>
</dbReference>
<evidence type="ECO:0000313" key="9">
    <source>
        <dbReference type="Proteomes" id="UP000231878"/>
    </source>
</evidence>
<dbReference type="PROSITE" id="PS00893">
    <property type="entry name" value="NUDIX_BOX"/>
    <property type="match status" value="1"/>
</dbReference>
<evidence type="ECO:0000256" key="4">
    <source>
        <dbReference type="RuleBase" id="RU003476"/>
    </source>
</evidence>
<protein>
    <submittedName>
        <fullName evidence="6">NUDIX domain protein</fullName>
    </submittedName>
    <submittedName>
        <fullName evidence="7">NUDIX hydrolase</fullName>
    </submittedName>
</protein>
<keyword evidence="2 4" id="KW-0378">Hydrolase</keyword>
<evidence type="ECO:0000259" key="5">
    <source>
        <dbReference type="PROSITE" id="PS51462"/>
    </source>
</evidence>
<keyword evidence="3" id="KW-0460">Magnesium</keyword>
<accession>A0A069B4U4</accession>
<dbReference type="AlphaFoldDB" id="A0A069B4U4"/>
<name>A0A069B4U4_BURPE</name>
<reference evidence="6 8" key="1">
    <citation type="submission" date="2014-08" db="EMBL/GenBank/DDBJ databases">
        <authorList>
            <person name="Bunnell A."/>
            <person name="Chain P.S."/>
            <person name="Chertkov O."/>
            <person name="Currie B.J."/>
            <person name="Daligault H.E."/>
            <person name="Davenport K.W."/>
            <person name="Davis C."/>
            <person name="Gleasner C.D."/>
            <person name="Johnson S.L."/>
            <person name="Kaestli M."/>
            <person name="Koren S."/>
            <person name="Kunde Y.A."/>
            <person name="Mayo M."/>
            <person name="McMurry K.K."/>
            <person name="Price E.P."/>
            <person name="Reitenga K.G."/>
            <person name="Robison R."/>
            <person name="Rosovitz M.J."/>
            <person name="Sarovich D.S."/>
            <person name="Teshima H."/>
        </authorList>
    </citation>
    <scope>NUCLEOTIDE SEQUENCE [LARGE SCALE GENOMIC DNA]</scope>
    <source>
        <strain evidence="6 8">MSHR44</strain>
    </source>
</reference>
<dbReference type="CDD" id="cd04511">
    <property type="entry name" value="NUDIX_Hydrolase"/>
    <property type="match status" value="1"/>
</dbReference>
<evidence type="ECO:0000313" key="7">
    <source>
        <dbReference type="EMBL" id="PJO68165.1"/>
    </source>
</evidence>
<dbReference type="Gene3D" id="3.90.79.10">
    <property type="entry name" value="Nucleoside Triphosphate Pyrophosphohydrolase"/>
    <property type="match status" value="1"/>
</dbReference>
<dbReference type="Proteomes" id="UP000030475">
    <property type="component" value="Unassembled WGS sequence"/>
</dbReference>
<evidence type="ECO:0000256" key="3">
    <source>
        <dbReference type="ARBA" id="ARBA00022842"/>
    </source>
</evidence>
<comment type="similarity">
    <text evidence="4">Belongs to the Nudix hydrolase family.</text>
</comment>
<dbReference type="SUPFAM" id="SSF55811">
    <property type="entry name" value="Nudix"/>
    <property type="match status" value="1"/>
</dbReference>
<dbReference type="PROSITE" id="PS51462">
    <property type="entry name" value="NUDIX"/>
    <property type="match status" value="1"/>
</dbReference>
<dbReference type="EMBL" id="JQIM01000010">
    <property type="protein sequence ID" value="KGX07044.1"/>
    <property type="molecule type" value="Genomic_DNA"/>
</dbReference>